<dbReference type="InterPro" id="IPR029063">
    <property type="entry name" value="SAM-dependent_MTases_sf"/>
</dbReference>
<feature type="compositionally biased region" description="Low complexity" evidence="1">
    <location>
        <begin position="19"/>
        <end position="38"/>
    </location>
</feature>
<protein>
    <submittedName>
        <fullName evidence="2">Uncharacterized protein</fullName>
    </submittedName>
</protein>
<gene>
    <name evidence="2" type="ORF">FVO59_14240</name>
</gene>
<evidence type="ECO:0000256" key="1">
    <source>
        <dbReference type="SAM" id="MobiDB-lite"/>
    </source>
</evidence>
<evidence type="ECO:0000313" key="3">
    <source>
        <dbReference type="Proteomes" id="UP000515708"/>
    </source>
</evidence>
<dbReference type="Proteomes" id="UP000515708">
    <property type="component" value="Chromosome"/>
</dbReference>
<feature type="region of interest" description="Disordered" evidence="1">
    <location>
        <begin position="1"/>
        <end position="60"/>
    </location>
</feature>
<feature type="compositionally biased region" description="Basic residues" evidence="1">
    <location>
        <begin position="41"/>
        <end position="55"/>
    </location>
</feature>
<proteinExistence type="predicted"/>
<reference evidence="2 3" key="1">
    <citation type="journal article" date="2020" name="Front. Microbiol.">
        <title>Design of Bacterial Strain-Specific qPCR Assays Using NGS Data and Publicly Available Resources and Its Application to Track Biocontrol Strains.</title>
        <authorList>
            <person name="Hernandez I."/>
            <person name="Sant C."/>
            <person name="Martinez R."/>
            <person name="Fernandez C."/>
        </authorList>
    </citation>
    <scope>NUCLEOTIDE SEQUENCE [LARGE SCALE GENOMIC DNA]</scope>
    <source>
        <strain evidence="2 3">B24</strain>
    </source>
</reference>
<name>A0A7D7WCT5_9MICO</name>
<evidence type="ECO:0000313" key="2">
    <source>
        <dbReference type="EMBL" id="QMU98215.1"/>
    </source>
</evidence>
<organism evidence="2 3">
    <name type="scientific">Microbacterium esteraromaticum</name>
    <dbReference type="NCBI Taxonomy" id="57043"/>
    <lineage>
        <taxon>Bacteria</taxon>
        <taxon>Bacillati</taxon>
        <taxon>Actinomycetota</taxon>
        <taxon>Actinomycetes</taxon>
        <taxon>Micrococcales</taxon>
        <taxon>Microbacteriaceae</taxon>
        <taxon>Microbacterium</taxon>
    </lineage>
</organism>
<dbReference type="SUPFAM" id="SSF53335">
    <property type="entry name" value="S-adenosyl-L-methionine-dependent methyltransferases"/>
    <property type="match status" value="1"/>
</dbReference>
<sequence>MRRSQPGRTSTAPTRRVTRSCARASTARSTSGRVASISRSRERRRRVGHPRRRREGRAVVSRPPLVLITQATLGRHRSMNAHTDNTAAALAAGGIWPWAATQTEWGRDPEMWPGLLELIPQTGTVWCAGAATGEEALTLAARTPDTVKIVASELLLPALKAAWEGRYPRRMVDAAVEARKITADEADRIFADYDEAATGCTSTKRSAPASAGGRTISPRTCR</sequence>
<dbReference type="EMBL" id="CP043732">
    <property type="protein sequence ID" value="QMU98215.1"/>
    <property type="molecule type" value="Genomic_DNA"/>
</dbReference>
<feature type="region of interest" description="Disordered" evidence="1">
    <location>
        <begin position="201"/>
        <end position="222"/>
    </location>
</feature>
<accession>A0A7D7WCT5</accession>
<dbReference type="Gene3D" id="3.40.50.150">
    <property type="entry name" value="Vaccinia Virus protein VP39"/>
    <property type="match status" value="1"/>
</dbReference>
<dbReference type="AlphaFoldDB" id="A0A7D7WCT5"/>
<feature type="compositionally biased region" description="Polar residues" evidence="1">
    <location>
        <begin position="1"/>
        <end position="13"/>
    </location>
</feature>